<organism evidence="1 2">
    <name type="scientific">Leptospira phage LE3</name>
    <dbReference type="NCBI Taxonomy" id="2041382"/>
    <lineage>
        <taxon>Viruses</taxon>
        <taxon>Duplodnaviria</taxon>
        <taxon>Heunggongvirae</taxon>
        <taxon>Uroviricota</taxon>
        <taxon>Caudoviricetes</taxon>
        <taxon>Nylescharonvirus</taxon>
        <taxon>Nylescharonvirus LE3</taxon>
    </lineage>
</organism>
<keyword evidence="2" id="KW-1185">Reference proteome</keyword>
<accession>A0A343LE25</accession>
<evidence type="ECO:0000313" key="1">
    <source>
        <dbReference type="EMBL" id="ATN94935.1"/>
    </source>
</evidence>
<name>A0A343LE25_9CAUD</name>
<dbReference type="RefSeq" id="YP_009835451.1">
    <property type="nucleotide sequence ID" value="NC_048678.1"/>
</dbReference>
<dbReference type="Proteomes" id="UP000259602">
    <property type="component" value="Segment"/>
</dbReference>
<proteinExistence type="predicted"/>
<dbReference type="EMBL" id="MF974396">
    <property type="protein sequence ID" value="ATN94935.1"/>
    <property type="molecule type" value="Genomic_DNA"/>
</dbReference>
<sequence>MARHPEYDHDFILNVSIQNISKGKSGLEFYKDAGFYSYRSFQQYLRRKGTSLRKIKKSLKGENNGTNRK</sequence>
<reference evidence="1 2" key="1">
    <citation type="journal article" date="2018" name="Sci. Rep.">
        <title>Characterization of LE3 and LE4, the only lytic phages known to infect the spirochete Leptospira.</title>
        <authorList>
            <person name="Schiettekatte O."/>
            <person name="Vincent A.T."/>
            <person name="Malosse C."/>
            <person name="Lechat P."/>
            <person name="Chamot-Rooke J."/>
            <person name="Veyrier F.J."/>
            <person name="Picardeau M."/>
            <person name="Bourhy P."/>
        </authorList>
    </citation>
    <scope>NUCLEOTIDE SEQUENCE [LARGE SCALE GENOMIC DNA]</scope>
</reference>
<evidence type="ECO:0000313" key="2">
    <source>
        <dbReference type="Proteomes" id="UP000259602"/>
    </source>
</evidence>
<protein>
    <submittedName>
        <fullName evidence="1">Uncharacterized protein</fullName>
    </submittedName>
</protein>
<dbReference type="GeneID" id="55605523"/>
<dbReference type="KEGG" id="vg:55605523"/>